<proteinExistence type="predicted"/>
<dbReference type="OrthoDB" id="5241825at2"/>
<name>K6VYM6_9ACTN</name>
<dbReference type="Proteomes" id="UP000008363">
    <property type="component" value="Unassembled WGS sequence"/>
</dbReference>
<protein>
    <recommendedName>
        <fullName evidence="1">ABM domain-containing protein</fullName>
    </recommendedName>
</protein>
<accession>K6VYM6</accession>
<dbReference type="InterPro" id="IPR050744">
    <property type="entry name" value="AI-2_Isomerase_LsrG"/>
</dbReference>
<dbReference type="EMBL" id="BAHC01000156">
    <property type="protein sequence ID" value="GAB92005.1"/>
    <property type="molecule type" value="Genomic_DNA"/>
</dbReference>
<dbReference type="AlphaFoldDB" id="K6VYM6"/>
<gene>
    <name evidence="2" type="ORF">GORHZ_156_00160</name>
</gene>
<feature type="domain" description="ABM" evidence="1">
    <location>
        <begin position="4"/>
        <end position="93"/>
    </location>
</feature>
<dbReference type="InterPro" id="IPR011008">
    <property type="entry name" value="Dimeric_a/b-barrel"/>
</dbReference>
<keyword evidence="3" id="KW-1185">Reference proteome</keyword>
<dbReference type="PANTHER" id="PTHR33336:SF15">
    <property type="entry name" value="ABM DOMAIN-CONTAINING PROTEIN"/>
    <property type="match status" value="1"/>
</dbReference>
<comment type="caution">
    <text evidence="2">The sequence shown here is derived from an EMBL/GenBank/DDBJ whole genome shotgun (WGS) entry which is preliminary data.</text>
</comment>
<dbReference type="RefSeq" id="WP_006336024.1">
    <property type="nucleotide sequence ID" value="NZ_BAHC01000156.1"/>
</dbReference>
<dbReference type="PANTHER" id="PTHR33336">
    <property type="entry name" value="QUINOL MONOOXYGENASE YGIN-RELATED"/>
    <property type="match status" value="1"/>
</dbReference>
<evidence type="ECO:0000313" key="2">
    <source>
        <dbReference type="EMBL" id="GAB92005.1"/>
    </source>
</evidence>
<dbReference type="eggNOG" id="COG1359">
    <property type="taxonomic scope" value="Bacteria"/>
</dbReference>
<dbReference type="PROSITE" id="PS51725">
    <property type="entry name" value="ABM"/>
    <property type="match status" value="1"/>
</dbReference>
<organism evidence="2 3">
    <name type="scientific">Gordonia rhizosphera NBRC 16068</name>
    <dbReference type="NCBI Taxonomy" id="1108045"/>
    <lineage>
        <taxon>Bacteria</taxon>
        <taxon>Bacillati</taxon>
        <taxon>Actinomycetota</taxon>
        <taxon>Actinomycetes</taxon>
        <taxon>Mycobacteriales</taxon>
        <taxon>Gordoniaceae</taxon>
        <taxon>Gordonia</taxon>
    </lineage>
</organism>
<dbReference type="SUPFAM" id="SSF54909">
    <property type="entry name" value="Dimeric alpha+beta barrel"/>
    <property type="match status" value="1"/>
</dbReference>
<evidence type="ECO:0000313" key="3">
    <source>
        <dbReference type="Proteomes" id="UP000008363"/>
    </source>
</evidence>
<dbReference type="GO" id="GO:0003824">
    <property type="term" value="F:catalytic activity"/>
    <property type="evidence" value="ECO:0007669"/>
    <property type="project" value="TreeGrafter"/>
</dbReference>
<dbReference type="InterPro" id="IPR007138">
    <property type="entry name" value="ABM_dom"/>
</dbReference>
<evidence type="ECO:0000259" key="1">
    <source>
        <dbReference type="PROSITE" id="PS51725"/>
    </source>
</evidence>
<dbReference type="Pfam" id="PF03992">
    <property type="entry name" value="ABM"/>
    <property type="match status" value="1"/>
</dbReference>
<sequence length="106" mass="10797">MSPVIVVATISPKPGEEAAVRDAVLAAIPQVHAEPGCGKYALHEATGDSTDLVMIERWESMEALAAHGKAPALAELGKAIGNLLAAPLDVKTFTAVPAGDDDKGAV</sequence>
<reference evidence="2 3" key="1">
    <citation type="submission" date="2012-08" db="EMBL/GenBank/DDBJ databases">
        <title>Whole genome shotgun sequence of Gordonia rhizosphera NBRC 16068.</title>
        <authorList>
            <person name="Takarada H."/>
            <person name="Isaki S."/>
            <person name="Hosoyama A."/>
            <person name="Tsuchikane K."/>
            <person name="Katsumata H."/>
            <person name="Baba S."/>
            <person name="Ohji S."/>
            <person name="Yamazaki S."/>
            <person name="Fujita N."/>
        </authorList>
    </citation>
    <scope>NUCLEOTIDE SEQUENCE [LARGE SCALE GENOMIC DNA]</scope>
    <source>
        <strain evidence="2 3">NBRC 16068</strain>
    </source>
</reference>
<dbReference type="STRING" id="1108045.GORHZ_156_00160"/>
<dbReference type="Gene3D" id="3.30.70.100">
    <property type="match status" value="1"/>
</dbReference>